<accession>A0A2Z3H0Y0</accession>
<dbReference type="EC" id="2.7.7.80" evidence="8"/>
<dbReference type="GO" id="GO:0005524">
    <property type="term" value="F:ATP binding"/>
    <property type="evidence" value="ECO:0007669"/>
    <property type="project" value="UniProtKB-KW"/>
</dbReference>
<name>A0A2Z3H0Y0_9BACT</name>
<dbReference type="PANTHER" id="PTHR10953:SF102">
    <property type="entry name" value="ADENYLYLTRANSFERASE AND SULFURTRANSFERASE MOCS3"/>
    <property type="match status" value="1"/>
</dbReference>
<dbReference type="Gene3D" id="3.40.250.10">
    <property type="entry name" value="Rhodanese-like domain"/>
    <property type="match status" value="1"/>
</dbReference>
<dbReference type="SMART" id="SM00450">
    <property type="entry name" value="RHOD"/>
    <property type="match status" value="1"/>
</dbReference>
<keyword evidence="4" id="KW-0067">ATP-binding</keyword>
<comment type="function">
    <text evidence="6">Catalyzes the adenylation by ATP of the carboxyl group of the C-terminal glycine of sulfur carrier protein MoaD.</text>
</comment>
<sequence length="395" mass="42992">MPLPDLLSGRWADVSLTQPEFARYSRHVIMPEVGLDGQRKLKAAKVLVIGTGGLGSPLALYLAAAGVGTLGLVDFDVVDTSNLQRQIIHGTADVGRSKCQSAADRLRDVNPEVQLDLWETQFTSKNALDIVKHYDIVVDGTDNFPTRYLVNDACVLLNKPNVYGSIFRFDGQATVFDPRVGPCYRCLYPEPPPPGEVPSCAEGGVLGILPGVIGCIQATETIKLILGIGEPLIGRLLHYDALNMTFKTYKIRRDPKWAVGAPHPTIKGLIDYEEFCGVRGGATAAQPALGGSDITPEQLKKRIDAGENLFVLDVRNPNEFQICRIPGTVLVPLPELPSRLAEVPQDREVIVHCKSGMRSQKAIDFLKAQGYTKLVNLTGGILGWADKVDPGMPRY</sequence>
<dbReference type="SUPFAM" id="SSF69572">
    <property type="entry name" value="Activating enzymes of the ubiquitin-like proteins"/>
    <property type="match status" value="1"/>
</dbReference>
<dbReference type="InterPro" id="IPR000594">
    <property type="entry name" value="ThiF_NAD_FAD-bd"/>
</dbReference>
<dbReference type="GO" id="GO:0004792">
    <property type="term" value="F:thiosulfate-cyanide sulfurtransferase activity"/>
    <property type="evidence" value="ECO:0007669"/>
    <property type="project" value="TreeGrafter"/>
</dbReference>
<evidence type="ECO:0000256" key="12">
    <source>
        <dbReference type="ARBA" id="ARBA00078531"/>
    </source>
</evidence>
<feature type="domain" description="Rhodanese" evidence="13">
    <location>
        <begin position="305"/>
        <end position="393"/>
    </location>
</feature>
<proteinExistence type="inferred from homology"/>
<gene>
    <name evidence="14" type="ORF">C1280_27890</name>
</gene>
<evidence type="ECO:0000256" key="5">
    <source>
        <dbReference type="ARBA" id="ARBA00052218"/>
    </source>
</evidence>
<evidence type="ECO:0000256" key="2">
    <source>
        <dbReference type="ARBA" id="ARBA00022679"/>
    </source>
</evidence>
<dbReference type="InterPro" id="IPR036873">
    <property type="entry name" value="Rhodanese-like_dom_sf"/>
</dbReference>
<dbReference type="FunFam" id="3.40.50.720:FF:000033">
    <property type="entry name" value="Adenylyltransferase and sulfurtransferase MOCS3"/>
    <property type="match status" value="1"/>
</dbReference>
<dbReference type="CDD" id="cd00757">
    <property type="entry name" value="ThiF_MoeB_HesA_family"/>
    <property type="match status" value="1"/>
</dbReference>
<keyword evidence="3" id="KW-0547">Nucleotide-binding</keyword>
<evidence type="ECO:0000256" key="9">
    <source>
        <dbReference type="ARBA" id="ARBA00073635"/>
    </source>
</evidence>
<evidence type="ECO:0000313" key="14">
    <source>
        <dbReference type="EMBL" id="AWM40429.1"/>
    </source>
</evidence>
<evidence type="ECO:0000256" key="10">
    <source>
        <dbReference type="ARBA" id="ARBA00075110"/>
    </source>
</evidence>
<evidence type="ECO:0000256" key="1">
    <source>
        <dbReference type="ARBA" id="ARBA00009919"/>
    </source>
</evidence>
<comment type="similarity">
    <text evidence="1">Belongs to the HesA/MoeB/ThiF family.</text>
</comment>
<evidence type="ECO:0000256" key="3">
    <source>
        <dbReference type="ARBA" id="ARBA00022741"/>
    </source>
</evidence>
<dbReference type="InterPro" id="IPR035985">
    <property type="entry name" value="Ubiquitin-activating_enz"/>
</dbReference>
<dbReference type="Proteomes" id="UP000245802">
    <property type="component" value="Chromosome"/>
</dbReference>
<dbReference type="GO" id="GO:0008146">
    <property type="term" value="F:sulfotransferase activity"/>
    <property type="evidence" value="ECO:0007669"/>
    <property type="project" value="TreeGrafter"/>
</dbReference>
<evidence type="ECO:0000256" key="8">
    <source>
        <dbReference type="ARBA" id="ARBA00066884"/>
    </source>
</evidence>
<evidence type="ECO:0000256" key="6">
    <source>
        <dbReference type="ARBA" id="ARBA00055169"/>
    </source>
</evidence>
<evidence type="ECO:0000313" key="15">
    <source>
        <dbReference type="Proteomes" id="UP000245802"/>
    </source>
</evidence>
<dbReference type="PANTHER" id="PTHR10953">
    <property type="entry name" value="UBIQUITIN-ACTIVATING ENZYME E1"/>
    <property type="match status" value="1"/>
</dbReference>
<evidence type="ECO:0000256" key="4">
    <source>
        <dbReference type="ARBA" id="ARBA00022840"/>
    </source>
</evidence>
<dbReference type="EMBL" id="CP025958">
    <property type="protein sequence ID" value="AWM40429.1"/>
    <property type="molecule type" value="Genomic_DNA"/>
</dbReference>
<dbReference type="GO" id="GO:0008641">
    <property type="term" value="F:ubiquitin-like modifier activating enzyme activity"/>
    <property type="evidence" value="ECO:0007669"/>
    <property type="project" value="InterPro"/>
</dbReference>
<keyword evidence="2" id="KW-0808">Transferase</keyword>
<dbReference type="OrthoDB" id="9800872at2"/>
<dbReference type="GO" id="GO:0061605">
    <property type="term" value="F:molybdopterin-synthase adenylyltransferase activity"/>
    <property type="evidence" value="ECO:0007669"/>
    <property type="project" value="UniProtKB-EC"/>
</dbReference>
<dbReference type="GO" id="GO:0005829">
    <property type="term" value="C:cytosol"/>
    <property type="evidence" value="ECO:0007669"/>
    <property type="project" value="TreeGrafter"/>
</dbReference>
<comment type="subunit">
    <text evidence="7">Homodimer. Forms a stable heterotetrameric complex of 2 MoeB and 2 MoaD during adenylation of MoaD.</text>
</comment>
<dbReference type="AlphaFoldDB" id="A0A2Z3H0Y0"/>
<dbReference type="InterPro" id="IPR045886">
    <property type="entry name" value="ThiF/MoeB/HesA"/>
</dbReference>
<reference evidence="14 15" key="1">
    <citation type="submission" date="2018-01" db="EMBL/GenBank/DDBJ databases">
        <title>G. obscuriglobus.</title>
        <authorList>
            <person name="Franke J."/>
            <person name="Blomberg W."/>
            <person name="Selmecki A."/>
        </authorList>
    </citation>
    <scope>NUCLEOTIDE SEQUENCE [LARGE SCALE GENOMIC DNA]</scope>
    <source>
        <strain evidence="14 15">DSM 5831</strain>
    </source>
</reference>
<dbReference type="CDD" id="cd00158">
    <property type="entry name" value="RHOD"/>
    <property type="match status" value="1"/>
</dbReference>
<keyword evidence="15" id="KW-1185">Reference proteome</keyword>
<dbReference type="KEGG" id="gog:C1280_27890"/>
<dbReference type="RefSeq" id="WP_010053405.1">
    <property type="nucleotide sequence ID" value="NZ_CP025958.1"/>
</dbReference>
<organism evidence="14 15">
    <name type="scientific">Gemmata obscuriglobus</name>
    <dbReference type="NCBI Taxonomy" id="114"/>
    <lineage>
        <taxon>Bacteria</taxon>
        <taxon>Pseudomonadati</taxon>
        <taxon>Planctomycetota</taxon>
        <taxon>Planctomycetia</taxon>
        <taxon>Gemmatales</taxon>
        <taxon>Gemmataceae</taxon>
        <taxon>Gemmata</taxon>
    </lineage>
</organism>
<evidence type="ECO:0000256" key="11">
    <source>
        <dbReference type="ARBA" id="ARBA00075328"/>
    </source>
</evidence>
<dbReference type="Pfam" id="PF00899">
    <property type="entry name" value="ThiF"/>
    <property type="match status" value="1"/>
</dbReference>
<comment type="catalytic activity">
    <reaction evidence="5">
        <text>[molybdopterin-synthase sulfur-carrier protein]-C-terminal Gly-Gly + ATP + H(+) = [molybdopterin-synthase sulfur-carrier protein]-C-terminal Gly-Gly-AMP + diphosphate</text>
        <dbReference type="Rhea" id="RHEA:43616"/>
        <dbReference type="Rhea" id="RHEA-COMP:12159"/>
        <dbReference type="Rhea" id="RHEA-COMP:12202"/>
        <dbReference type="ChEBI" id="CHEBI:15378"/>
        <dbReference type="ChEBI" id="CHEBI:30616"/>
        <dbReference type="ChEBI" id="CHEBI:33019"/>
        <dbReference type="ChEBI" id="CHEBI:90618"/>
        <dbReference type="ChEBI" id="CHEBI:90778"/>
        <dbReference type="EC" id="2.7.7.80"/>
    </reaction>
</comment>
<evidence type="ECO:0000259" key="13">
    <source>
        <dbReference type="PROSITE" id="PS50206"/>
    </source>
</evidence>
<dbReference type="Gene3D" id="3.40.50.720">
    <property type="entry name" value="NAD(P)-binding Rossmann-like Domain"/>
    <property type="match status" value="1"/>
</dbReference>
<dbReference type="NCBIfam" id="NF004281">
    <property type="entry name" value="PRK05690.1"/>
    <property type="match status" value="1"/>
</dbReference>
<protein>
    <recommendedName>
        <fullName evidence="9">Molybdopterin-synthase adenylyltransferase</fullName>
        <ecNumber evidence="8">2.7.7.80</ecNumber>
    </recommendedName>
    <alternativeName>
        <fullName evidence="12">MoaD protein adenylase</fullName>
    </alternativeName>
    <alternativeName>
        <fullName evidence="10">Molybdopterin-converting factor subunit 1 adenylase</fullName>
    </alternativeName>
    <alternativeName>
        <fullName evidence="11">Sulfur carrier protein MoaD adenylyltransferase</fullName>
    </alternativeName>
</protein>
<dbReference type="InterPro" id="IPR001763">
    <property type="entry name" value="Rhodanese-like_dom"/>
</dbReference>
<dbReference type="Pfam" id="PF00581">
    <property type="entry name" value="Rhodanese"/>
    <property type="match status" value="1"/>
</dbReference>
<evidence type="ECO:0000256" key="7">
    <source>
        <dbReference type="ARBA" id="ARBA00063809"/>
    </source>
</evidence>
<dbReference type="PROSITE" id="PS50206">
    <property type="entry name" value="RHODANESE_3"/>
    <property type="match status" value="1"/>
</dbReference>